<organism evidence="9 10">
    <name type="scientific">Phialocephala subalpina</name>
    <dbReference type="NCBI Taxonomy" id="576137"/>
    <lineage>
        <taxon>Eukaryota</taxon>
        <taxon>Fungi</taxon>
        <taxon>Dikarya</taxon>
        <taxon>Ascomycota</taxon>
        <taxon>Pezizomycotina</taxon>
        <taxon>Leotiomycetes</taxon>
        <taxon>Helotiales</taxon>
        <taxon>Mollisiaceae</taxon>
        <taxon>Phialocephala</taxon>
        <taxon>Phialocephala fortinii species complex</taxon>
    </lineage>
</organism>
<dbReference type="Gene3D" id="1.10.630.10">
    <property type="entry name" value="Cytochrome P450"/>
    <property type="match status" value="1"/>
</dbReference>
<keyword evidence="10" id="KW-1185">Reference proteome</keyword>
<accession>A0A1L7WY45</accession>
<evidence type="ECO:0000256" key="6">
    <source>
        <dbReference type="ARBA" id="ARBA00023033"/>
    </source>
</evidence>
<dbReference type="SUPFAM" id="SSF48264">
    <property type="entry name" value="Cytochrome P450"/>
    <property type="match status" value="1"/>
</dbReference>
<feature type="binding site" description="axial binding residue" evidence="7">
    <location>
        <position position="442"/>
    </location>
    <ligand>
        <name>heme</name>
        <dbReference type="ChEBI" id="CHEBI:30413"/>
    </ligand>
    <ligandPart>
        <name>Fe</name>
        <dbReference type="ChEBI" id="CHEBI:18248"/>
    </ligandPart>
</feature>
<dbReference type="InterPro" id="IPR002403">
    <property type="entry name" value="Cyt_P450_E_grp-IV"/>
</dbReference>
<dbReference type="Pfam" id="PF00067">
    <property type="entry name" value="p450"/>
    <property type="match status" value="1"/>
</dbReference>
<evidence type="ECO:0000256" key="7">
    <source>
        <dbReference type="PIRSR" id="PIRSR602403-1"/>
    </source>
</evidence>
<dbReference type="PANTHER" id="PTHR24305">
    <property type="entry name" value="CYTOCHROME P450"/>
    <property type="match status" value="1"/>
</dbReference>
<keyword evidence="4 8" id="KW-0560">Oxidoreductase</keyword>
<dbReference type="CDD" id="cd11062">
    <property type="entry name" value="CYP58-like"/>
    <property type="match status" value="1"/>
</dbReference>
<name>A0A1L7WY45_9HELO</name>
<keyword evidence="3 7" id="KW-0479">Metal-binding</keyword>
<dbReference type="OrthoDB" id="3945418at2759"/>
<dbReference type="AlphaFoldDB" id="A0A1L7WY45"/>
<dbReference type="PANTHER" id="PTHR24305:SF157">
    <property type="entry name" value="N-ACETYLTRYPTOPHAN 6-HYDROXYLASE IVOC-RELATED"/>
    <property type="match status" value="1"/>
</dbReference>
<evidence type="ECO:0000256" key="3">
    <source>
        <dbReference type="ARBA" id="ARBA00022723"/>
    </source>
</evidence>
<evidence type="ECO:0000256" key="4">
    <source>
        <dbReference type="ARBA" id="ARBA00023002"/>
    </source>
</evidence>
<dbReference type="InterPro" id="IPR017972">
    <property type="entry name" value="Cyt_P450_CS"/>
</dbReference>
<gene>
    <name evidence="9" type="ORF">PAC_07591</name>
</gene>
<dbReference type="EMBL" id="FJOG01000010">
    <property type="protein sequence ID" value="CZR57702.1"/>
    <property type="molecule type" value="Genomic_DNA"/>
</dbReference>
<comment type="similarity">
    <text evidence="2 8">Belongs to the cytochrome P450 family.</text>
</comment>
<dbReference type="GO" id="GO:0020037">
    <property type="term" value="F:heme binding"/>
    <property type="evidence" value="ECO:0007669"/>
    <property type="project" value="InterPro"/>
</dbReference>
<keyword evidence="5 7" id="KW-0408">Iron</keyword>
<dbReference type="GO" id="GO:0005506">
    <property type="term" value="F:iron ion binding"/>
    <property type="evidence" value="ECO:0007669"/>
    <property type="project" value="InterPro"/>
</dbReference>
<dbReference type="InterPro" id="IPR001128">
    <property type="entry name" value="Cyt_P450"/>
</dbReference>
<proteinExistence type="inferred from homology"/>
<dbReference type="STRING" id="576137.A0A1L7WY45"/>
<dbReference type="PROSITE" id="PS00086">
    <property type="entry name" value="CYTOCHROME_P450"/>
    <property type="match status" value="1"/>
</dbReference>
<evidence type="ECO:0000313" key="9">
    <source>
        <dbReference type="EMBL" id="CZR57702.1"/>
    </source>
</evidence>
<dbReference type="InterPro" id="IPR036396">
    <property type="entry name" value="Cyt_P450_sf"/>
</dbReference>
<reference evidence="9 10" key="1">
    <citation type="submission" date="2016-03" db="EMBL/GenBank/DDBJ databases">
        <authorList>
            <person name="Ploux O."/>
        </authorList>
    </citation>
    <scope>NUCLEOTIDE SEQUENCE [LARGE SCALE GENOMIC DNA]</scope>
    <source>
        <strain evidence="9 10">UAMH 11012</strain>
    </source>
</reference>
<dbReference type="PRINTS" id="PR00465">
    <property type="entry name" value="EP450IV"/>
</dbReference>
<evidence type="ECO:0000313" key="10">
    <source>
        <dbReference type="Proteomes" id="UP000184330"/>
    </source>
</evidence>
<evidence type="ECO:0000256" key="8">
    <source>
        <dbReference type="RuleBase" id="RU000461"/>
    </source>
</evidence>
<comment type="cofactor">
    <cofactor evidence="1 7">
        <name>heme</name>
        <dbReference type="ChEBI" id="CHEBI:30413"/>
    </cofactor>
</comment>
<dbReference type="PRINTS" id="PR00385">
    <property type="entry name" value="P450"/>
</dbReference>
<evidence type="ECO:0000256" key="1">
    <source>
        <dbReference type="ARBA" id="ARBA00001971"/>
    </source>
</evidence>
<keyword evidence="6 8" id="KW-0503">Monooxygenase</keyword>
<protein>
    <submittedName>
        <fullName evidence="9">Related to cytochrome P450</fullName>
    </submittedName>
</protein>
<dbReference type="GO" id="GO:0016705">
    <property type="term" value="F:oxidoreductase activity, acting on paired donors, with incorporation or reduction of molecular oxygen"/>
    <property type="evidence" value="ECO:0007669"/>
    <property type="project" value="InterPro"/>
</dbReference>
<dbReference type="GO" id="GO:0004497">
    <property type="term" value="F:monooxygenase activity"/>
    <property type="evidence" value="ECO:0007669"/>
    <property type="project" value="UniProtKB-KW"/>
</dbReference>
<keyword evidence="7 8" id="KW-0349">Heme</keyword>
<dbReference type="Proteomes" id="UP000184330">
    <property type="component" value="Unassembled WGS sequence"/>
</dbReference>
<evidence type="ECO:0000256" key="2">
    <source>
        <dbReference type="ARBA" id="ARBA00010617"/>
    </source>
</evidence>
<evidence type="ECO:0000256" key="5">
    <source>
        <dbReference type="ARBA" id="ARBA00023004"/>
    </source>
</evidence>
<sequence>MFLSAVRNAVLGWIVYKLCKGIYNVTFHPLAKFPGPKVAGVTGWWKTYAEVVRGESMVHVLVKLHEKYGDIVRVGPNELHFANPDAYHNIYNGNLRWDKEAKLYESFGEDHSSFGLIKYADSKQRKEVLQPLFSKRAILDLQSLVREKVDHLVQALSKNQALGKSSDMLFAFRCFTVDMITEFCFAKSVDAMDAPDFAAPIVVAMDNSLPTFHLFHHLPWFRKTIFSLPPWLAIKASPETAGLTHLQVILAKQVEDVSTNPSILEASPHPTIYHQLLDPHVHNSSSIFSKLALLEEALTMLFAGGVTVGDTSMTGFFHILDQPKIYSALCEEISQAWPDINNPPSLEVLEALPLLTATIKESLRISPGACSPLLRIVPHLGAKIGGNFIPGGTIVGMSAFFVHQAPSIFENPEKFNPYRWIGEKSSGLEKWLVAFSKGPRSCLGMNLAWCELYILYATLLRKFDMRLDGTKEEDLEWRDCFTPFYPGRHLRVFCEKAVDKR</sequence>
<dbReference type="InterPro" id="IPR050121">
    <property type="entry name" value="Cytochrome_P450_monoxygenase"/>
</dbReference>